<protein>
    <submittedName>
        <fullName evidence="2">Uncharacterized protein</fullName>
    </submittedName>
</protein>
<comment type="caution">
    <text evidence="2">The sequence shown here is derived from an EMBL/GenBank/DDBJ whole genome shotgun (WGS) entry which is preliminary data.</text>
</comment>
<evidence type="ECO:0000313" key="2">
    <source>
        <dbReference type="EMBL" id="TWH95050.1"/>
    </source>
</evidence>
<dbReference type="AlphaFoldDB" id="A0A562KI26"/>
<dbReference type="Proteomes" id="UP000316624">
    <property type="component" value="Unassembled WGS sequence"/>
</dbReference>
<organism evidence="2 3">
    <name type="scientific">Sphingobium wenxiniae (strain DSM 21828 / CGMCC 1.7748 / JZ-1)</name>
    <dbReference type="NCBI Taxonomy" id="595605"/>
    <lineage>
        <taxon>Bacteria</taxon>
        <taxon>Pseudomonadati</taxon>
        <taxon>Pseudomonadota</taxon>
        <taxon>Alphaproteobacteria</taxon>
        <taxon>Sphingomonadales</taxon>
        <taxon>Sphingomonadaceae</taxon>
        <taxon>Sphingobium</taxon>
    </lineage>
</organism>
<feature type="region of interest" description="Disordered" evidence="1">
    <location>
        <begin position="1"/>
        <end position="45"/>
    </location>
</feature>
<accession>A0A562KI26</accession>
<proteinExistence type="predicted"/>
<sequence length="45" mass="4928">MSPQESTVKISNLSVNPHRKVNGMENEEGSHEILSLQMPTGLHIG</sequence>
<name>A0A562KI26_SPHWJ</name>
<gene>
    <name evidence="2" type="ORF">IQ35_01302</name>
</gene>
<feature type="compositionally biased region" description="Polar residues" evidence="1">
    <location>
        <begin position="1"/>
        <end position="15"/>
    </location>
</feature>
<keyword evidence="3" id="KW-1185">Reference proteome</keyword>
<reference evidence="2 3" key="1">
    <citation type="journal article" date="2015" name="Stand. Genomic Sci.">
        <title>Genomic Encyclopedia of Bacterial and Archaeal Type Strains, Phase III: the genomes of soil and plant-associated and newly described type strains.</title>
        <authorList>
            <person name="Whitman W.B."/>
            <person name="Woyke T."/>
            <person name="Klenk H.P."/>
            <person name="Zhou Y."/>
            <person name="Lilburn T.G."/>
            <person name="Beck B.J."/>
            <person name="De Vos P."/>
            <person name="Vandamme P."/>
            <person name="Eisen J.A."/>
            <person name="Garrity G."/>
            <person name="Hugenholtz P."/>
            <person name="Kyrpides N.C."/>
        </authorList>
    </citation>
    <scope>NUCLEOTIDE SEQUENCE [LARGE SCALE GENOMIC DNA]</scope>
    <source>
        <strain evidence="2 3">CGMCC 1.7748</strain>
    </source>
</reference>
<evidence type="ECO:0000313" key="3">
    <source>
        <dbReference type="Proteomes" id="UP000316624"/>
    </source>
</evidence>
<dbReference type="EMBL" id="VLKK01000004">
    <property type="protein sequence ID" value="TWH95050.1"/>
    <property type="molecule type" value="Genomic_DNA"/>
</dbReference>
<evidence type="ECO:0000256" key="1">
    <source>
        <dbReference type="SAM" id="MobiDB-lite"/>
    </source>
</evidence>